<sequence length="300" mass="32764">MSFLSISTEQLQKWLDEGLKLSQNGHLPTYIPQLAAVDPCGGAVCLQGVAGEVYQVGHVTLRFPLMSVIKPFVLLYVLQEVGVEILGQRVGMSPSDQPYYSWEQLVADGGFPRNPMLNSGAIALCDLMPGNAATERTERFRLWLNEGAGCGLRLDEGVLDSVRSHPNLRNLKLVETLTQAGYLQKPEQSLDTYQQVCCLSGAIADISQLGMMLIQPPPSIAPQHCEQVLEIMLTCGLYEDSPHFAQRVGIPLKSGVSGIVLGVIPQTGVIACYSPPLNEQGHSIAGLWWVETFVQHIRNI</sequence>
<comment type="subunit">
    <text evidence="2">Homotetramer.</text>
</comment>
<dbReference type="Gene3D" id="3.40.710.10">
    <property type="entry name" value="DD-peptidase/beta-lactamase superfamily"/>
    <property type="match status" value="1"/>
</dbReference>
<gene>
    <name evidence="6" type="ORF">K4A83_20430</name>
</gene>
<organism evidence="6 7">
    <name type="scientific">Spirulina subsalsa FACHB-351</name>
    <dbReference type="NCBI Taxonomy" id="234711"/>
    <lineage>
        <taxon>Bacteria</taxon>
        <taxon>Bacillati</taxon>
        <taxon>Cyanobacteriota</taxon>
        <taxon>Cyanophyceae</taxon>
        <taxon>Spirulinales</taxon>
        <taxon>Spirulinaceae</taxon>
        <taxon>Spirulina</taxon>
    </lineage>
</organism>
<comment type="caution">
    <text evidence="6">The sequence shown here is derived from an EMBL/GenBank/DDBJ whole genome shotgun (WGS) entry which is preliminary data.</text>
</comment>
<dbReference type="EMBL" id="JAIHOM010000154">
    <property type="protein sequence ID" value="MCW6038620.1"/>
    <property type="molecule type" value="Genomic_DNA"/>
</dbReference>
<evidence type="ECO:0000256" key="4">
    <source>
        <dbReference type="ARBA" id="ARBA00022801"/>
    </source>
</evidence>
<keyword evidence="7" id="KW-1185">Reference proteome</keyword>
<evidence type="ECO:0000256" key="1">
    <source>
        <dbReference type="ARBA" id="ARBA00011076"/>
    </source>
</evidence>
<evidence type="ECO:0000313" key="7">
    <source>
        <dbReference type="Proteomes" id="UP001526426"/>
    </source>
</evidence>
<dbReference type="InterPro" id="IPR012338">
    <property type="entry name" value="Beta-lactam/transpept-like"/>
</dbReference>
<dbReference type="SUPFAM" id="SSF56601">
    <property type="entry name" value="beta-lactamase/transpeptidase-like"/>
    <property type="match status" value="1"/>
</dbReference>
<dbReference type="EC" id="3.5.1.2" evidence="3"/>
<evidence type="ECO:0000256" key="3">
    <source>
        <dbReference type="ARBA" id="ARBA00012918"/>
    </source>
</evidence>
<dbReference type="RefSeq" id="WP_265266540.1">
    <property type="nucleotide sequence ID" value="NZ_JAIHOM010000154.1"/>
</dbReference>
<dbReference type="InterPro" id="IPR015868">
    <property type="entry name" value="Glutaminase"/>
</dbReference>
<protein>
    <recommendedName>
        <fullName evidence="3">glutaminase</fullName>
        <ecNumber evidence="3">3.5.1.2</ecNumber>
    </recommendedName>
</protein>
<dbReference type="GO" id="GO:0004359">
    <property type="term" value="F:glutaminase activity"/>
    <property type="evidence" value="ECO:0007669"/>
    <property type="project" value="UniProtKB-EC"/>
</dbReference>
<evidence type="ECO:0000313" key="6">
    <source>
        <dbReference type="EMBL" id="MCW6038620.1"/>
    </source>
</evidence>
<keyword evidence="4 6" id="KW-0378">Hydrolase</keyword>
<dbReference type="Pfam" id="PF04960">
    <property type="entry name" value="Glutaminase"/>
    <property type="match status" value="1"/>
</dbReference>
<dbReference type="Proteomes" id="UP001526426">
    <property type="component" value="Unassembled WGS sequence"/>
</dbReference>
<evidence type="ECO:0000256" key="2">
    <source>
        <dbReference type="ARBA" id="ARBA00011881"/>
    </source>
</evidence>
<comment type="similarity">
    <text evidence="1">Belongs to the glutaminase family.</text>
</comment>
<proteinExistence type="inferred from homology"/>
<dbReference type="PANTHER" id="PTHR12544:SF29">
    <property type="entry name" value="GLUTAMINASE"/>
    <property type="match status" value="1"/>
</dbReference>
<comment type="catalytic activity">
    <reaction evidence="5">
        <text>L-glutamine + H2O = L-glutamate + NH4(+)</text>
        <dbReference type="Rhea" id="RHEA:15889"/>
        <dbReference type="ChEBI" id="CHEBI:15377"/>
        <dbReference type="ChEBI" id="CHEBI:28938"/>
        <dbReference type="ChEBI" id="CHEBI:29985"/>
        <dbReference type="ChEBI" id="CHEBI:58359"/>
        <dbReference type="EC" id="3.5.1.2"/>
    </reaction>
</comment>
<accession>A0ABT3LCA6</accession>
<dbReference type="PANTHER" id="PTHR12544">
    <property type="entry name" value="GLUTAMINASE"/>
    <property type="match status" value="1"/>
</dbReference>
<reference evidence="6 7" key="1">
    <citation type="submission" date="2021-08" db="EMBL/GenBank/DDBJ databases">
        <title>Draft genome sequence of Spirulina subsalsa with high tolerance to salinity and hype-accumulation of phycocyanin.</title>
        <authorList>
            <person name="Pei H."/>
            <person name="Jiang L."/>
        </authorList>
    </citation>
    <scope>NUCLEOTIDE SEQUENCE [LARGE SCALE GENOMIC DNA]</scope>
    <source>
        <strain evidence="6 7">FACHB-351</strain>
    </source>
</reference>
<name>A0ABT3LCA6_9CYAN</name>
<evidence type="ECO:0000256" key="5">
    <source>
        <dbReference type="ARBA" id="ARBA00049534"/>
    </source>
</evidence>